<feature type="transmembrane region" description="Helical" evidence="7">
    <location>
        <begin position="222"/>
        <end position="246"/>
    </location>
</feature>
<feature type="domain" description="Rhodopsin" evidence="8">
    <location>
        <begin position="86"/>
        <end position="321"/>
    </location>
</feature>
<comment type="similarity">
    <text evidence="5">Belongs to the SAT4 family.</text>
</comment>
<dbReference type="EMBL" id="JAUKUA010000006">
    <property type="protein sequence ID" value="KAK0708014.1"/>
    <property type="molecule type" value="Genomic_DNA"/>
</dbReference>
<dbReference type="PANTHER" id="PTHR33048">
    <property type="entry name" value="PTH11-LIKE INTEGRAL MEMBRANE PROTEIN (AFU_ORTHOLOGUE AFUA_5G11245)"/>
    <property type="match status" value="1"/>
</dbReference>
<protein>
    <recommendedName>
        <fullName evidence="8">Rhodopsin domain-containing protein</fullName>
    </recommendedName>
</protein>
<evidence type="ECO:0000256" key="3">
    <source>
        <dbReference type="ARBA" id="ARBA00022989"/>
    </source>
</evidence>
<evidence type="ECO:0000256" key="4">
    <source>
        <dbReference type="ARBA" id="ARBA00023136"/>
    </source>
</evidence>
<gene>
    <name evidence="9" type="ORF">B0H67DRAFT_326060</name>
</gene>
<organism evidence="9 10">
    <name type="scientific">Lasiosphaeris hirsuta</name>
    <dbReference type="NCBI Taxonomy" id="260670"/>
    <lineage>
        <taxon>Eukaryota</taxon>
        <taxon>Fungi</taxon>
        <taxon>Dikarya</taxon>
        <taxon>Ascomycota</taxon>
        <taxon>Pezizomycotina</taxon>
        <taxon>Sordariomycetes</taxon>
        <taxon>Sordariomycetidae</taxon>
        <taxon>Sordariales</taxon>
        <taxon>Lasiosphaeriaceae</taxon>
        <taxon>Lasiosphaeris</taxon>
    </lineage>
</organism>
<evidence type="ECO:0000259" key="8">
    <source>
        <dbReference type="Pfam" id="PF20684"/>
    </source>
</evidence>
<proteinExistence type="inferred from homology"/>
<comment type="caution">
    <text evidence="9">The sequence shown here is derived from an EMBL/GenBank/DDBJ whole genome shotgun (WGS) entry which is preliminary data.</text>
</comment>
<evidence type="ECO:0000256" key="7">
    <source>
        <dbReference type="SAM" id="Phobius"/>
    </source>
</evidence>
<feature type="transmembrane region" description="Helical" evidence="7">
    <location>
        <begin position="65"/>
        <end position="86"/>
    </location>
</feature>
<feature type="transmembrane region" description="Helical" evidence="7">
    <location>
        <begin position="144"/>
        <end position="168"/>
    </location>
</feature>
<feature type="region of interest" description="Disordered" evidence="6">
    <location>
        <begin position="330"/>
        <end position="364"/>
    </location>
</feature>
<keyword evidence="4 7" id="KW-0472">Membrane</keyword>
<evidence type="ECO:0000256" key="6">
    <source>
        <dbReference type="SAM" id="MobiDB-lite"/>
    </source>
</evidence>
<dbReference type="AlphaFoldDB" id="A0AA40A2D6"/>
<feature type="transmembrane region" description="Helical" evidence="7">
    <location>
        <begin position="98"/>
        <end position="124"/>
    </location>
</feature>
<keyword evidence="2 7" id="KW-0812">Transmembrane</keyword>
<feature type="transmembrane region" description="Helical" evidence="7">
    <location>
        <begin position="180"/>
        <end position="202"/>
    </location>
</feature>
<dbReference type="InterPro" id="IPR049326">
    <property type="entry name" value="Rhodopsin_dom_fungi"/>
</dbReference>
<reference evidence="9" key="1">
    <citation type="submission" date="2023-06" db="EMBL/GenBank/DDBJ databases">
        <title>Genome-scale phylogeny and comparative genomics of the fungal order Sordariales.</title>
        <authorList>
            <consortium name="Lawrence Berkeley National Laboratory"/>
            <person name="Hensen N."/>
            <person name="Bonometti L."/>
            <person name="Westerberg I."/>
            <person name="Brannstrom I.O."/>
            <person name="Guillou S."/>
            <person name="Cros-Aarteil S."/>
            <person name="Calhoun S."/>
            <person name="Haridas S."/>
            <person name="Kuo A."/>
            <person name="Mondo S."/>
            <person name="Pangilinan J."/>
            <person name="Riley R."/>
            <person name="Labutti K."/>
            <person name="Andreopoulos B."/>
            <person name="Lipzen A."/>
            <person name="Chen C."/>
            <person name="Yanf M."/>
            <person name="Daum C."/>
            <person name="Ng V."/>
            <person name="Clum A."/>
            <person name="Steindorff A."/>
            <person name="Ohm R."/>
            <person name="Martin F."/>
            <person name="Silar P."/>
            <person name="Natvig D."/>
            <person name="Lalanne C."/>
            <person name="Gautier V."/>
            <person name="Ament-Velasquez S.L."/>
            <person name="Kruys A."/>
            <person name="Hutchinson M.I."/>
            <person name="Powell A.J."/>
            <person name="Barry K."/>
            <person name="Miller A.N."/>
            <person name="Grigoriev I.V."/>
            <person name="Debuchy R."/>
            <person name="Gladieux P."/>
            <person name="Thoren M.H."/>
            <person name="Johannesson H."/>
        </authorList>
    </citation>
    <scope>NUCLEOTIDE SEQUENCE</scope>
    <source>
        <strain evidence="9">SMH4607-1</strain>
    </source>
</reference>
<evidence type="ECO:0000256" key="1">
    <source>
        <dbReference type="ARBA" id="ARBA00004141"/>
    </source>
</evidence>
<name>A0AA40A2D6_9PEZI</name>
<dbReference type="GO" id="GO:0016020">
    <property type="term" value="C:membrane"/>
    <property type="evidence" value="ECO:0007669"/>
    <property type="project" value="UniProtKB-SubCell"/>
</dbReference>
<evidence type="ECO:0000256" key="2">
    <source>
        <dbReference type="ARBA" id="ARBA00022692"/>
    </source>
</evidence>
<dbReference type="Pfam" id="PF20684">
    <property type="entry name" value="Fung_rhodopsin"/>
    <property type="match status" value="1"/>
</dbReference>
<evidence type="ECO:0000313" key="9">
    <source>
        <dbReference type="EMBL" id="KAK0708014.1"/>
    </source>
</evidence>
<dbReference type="InterPro" id="IPR052337">
    <property type="entry name" value="SAT4-like"/>
</dbReference>
<accession>A0AA40A2D6</accession>
<feature type="compositionally biased region" description="Polar residues" evidence="6">
    <location>
        <begin position="330"/>
        <end position="339"/>
    </location>
</feature>
<keyword evidence="3 7" id="KW-1133">Transmembrane helix</keyword>
<feature type="transmembrane region" description="Helical" evidence="7">
    <location>
        <begin position="258"/>
        <end position="279"/>
    </location>
</feature>
<dbReference type="Proteomes" id="UP001172102">
    <property type="component" value="Unassembled WGS sequence"/>
</dbReference>
<feature type="compositionally biased region" description="Polar residues" evidence="6">
    <location>
        <begin position="348"/>
        <end position="364"/>
    </location>
</feature>
<sequence length="415" mass="46505">MAVVLCDGKLVDDRSPAGKTVPCMYLQPPRDAIFISAFSLLPSPHSLDKMTGRVDIPMTGHARSAIVGICFLWVIFVVTMGFRLLGRHRGIGIGLDDALAVLARFFSGFTIYFNVAVSISGVGYDLDPNSELFPKLLNNLEFCLKITFVFTLVYLWTLAALKVSQLWFYYRAFYHQLKIWIYIVGAIVVVWGIVFTFVFTFLCDPVSQQWTLKRIGHCMDQLLLLKCLIMTNVLTDIMIIVLPMSTVWKLQMRMAEKVAVMSCFAIGLACVIIGIVRFWQIFVIDIFGNFTGTSLTTFNLCTVELNLAGICINIPMLRPFYLRWRQNHKSSANDSSGYSTRDGVASKGQRSGNMPTDGSVPRNYNTTWIELDDKGNETDNDRSSETKLTTVALGNGTRESRGPHYPCIDKLGGKE</sequence>
<dbReference type="PANTHER" id="PTHR33048:SF134">
    <property type="entry name" value="INTEGRAL MEMBRANE PROTEIN"/>
    <property type="match status" value="1"/>
</dbReference>
<evidence type="ECO:0000256" key="5">
    <source>
        <dbReference type="ARBA" id="ARBA00038359"/>
    </source>
</evidence>
<comment type="subcellular location">
    <subcellularLocation>
        <location evidence="1">Membrane</location>
        <topology evidence="1">Multi-pass membrane protein</topology>
    </subcellularLocation>
</comment>
<keyword evidence="10" id="KW-1185">Reference proteome</keyword>
<evidence type="ECO:0000313" key="10">
    <source>
        <dbReference type="Proteomes" id="UP001172102"/>
    </source>
</evidence>